<sequence length="185" mass="20100">MGTLRYGLMSCSLDGYVADAAGDFDWGAPDETVHAFINDQVRDVRTFVVGRHMFDAMRVWDTWTPGESAAADEFAELWKDIDKVVCSDSLAAVDAPRTRLEPRLTTDRLGEIVAETDGVVEVSGPTTAAGALRAGIVDEITLRVVPAVVGAGLRVLPDDMRADLRLAESQTLRDGSVFLRYTPAR</sequence>
<proteinExistence type="predicted"/>
<dbReference type="EMBL" id="JALQCY010000002">
    <property type="protein sequence ID" value="MCK9793503.1"/>
    <property type="molecule type" value="Genomic_DNA"/>
</dbReference>
<dbReference type="RefSeq" id="WP_416343347.1">
    <property type="nucleotide sequence ID" value="NZ_JALQCY010000002.1"/>
</dbReference>
<dbReference type="InterPro" id="IPR024072">
    <property type="entry name" value="DHFR-like_dom_sf"/>
</dbReference>
<accession>A0ABT0J1Y3</accession>
<dbReference type="InterPro" id="IPR002734">
    <property type="entry name" value="RibDG_C"/>
</dbReference>
<name>A0ABT0J1Y3_9MICO</name>
<protein>
    <submittedName>
        <fullName evidence="2">Dihydrofolate reductase family protein</fullName>
    </submittedName>
</protein>
<gene>
    <name evidence="2" type="ORF">M1843_07080</name>
</gene>
<dbReference type="Gene3D" id="3.40.430.10">
    <property type="entry name" value="Dihydrofolate Reductase, subunit A"/>
    <property type="match status" value="1"/>
</dbReference>
<evidence type="ECO:0000313" key="3">
    <source>
        <dbReference type="Proteomes" id="UP001651050"/>
    </source>
</evidence>
<keyword evidence="3" id="KW-1185">Reference proteome</keyword>
<feature type="domain" description="Bacterial bifunctional deaminase-reductase C-terminal" evidence="1">
    <location>
        <begin position="120"/>
        <end position="176"/>
    </location>
</feature>
<evidence type="ECO:0000313" key="2">
    <source>
        <dbReference type="EMBL" id="MCK9793503.1"/>
    </source>
</evidence>
<organism evidence="2 3">
    <name type="scientific">Isoptericola peretonis</name>
    <dbReference type="NCBI Taxonomy" id="2918523"/>
    <lineage>
        <taxon>Bacteria</taxon>
        <taxon>Bacillati</taxon>
        <taxon>Actinomycetota</taxon>
        <taxon>Actinomycetes</taxon>
        <taxon>Micrococcales</taxon>
        <taxon>Promicromonosporaceae</taxon>
        <taxon>Isoptericola</taxon>
    </lineage>
</organism>
<dbReference type="Proteomes" id="UP001651050">
    <property type="component" value="Unassembled WGS sequence"/>
</dbReference>
<dbReference type="SUPFAM" id="SSF53597">
    <property type="entry name" value="Dihydrofolate reductase-like"/>
    <property type="match status" value="1"/>
</dbReference>
<dbReference type="Pfam" id="PF01872">
    <property type="entry name" value="RibD_C"/>
    <property type="match status" value="1"/>
</dbReference>
<comment type="caution">
    <text evidence="2">The sequence shown here is derived from an EMBL/GenBank/DDBJ whole genome shotgun (WGS) entry which is preliminary data.</text>
</comment>
<reference evidence="2 3" key="1">
    <citation type="submission" date="2022-02" db="EMBL/GenBank/DDBJ databases">
        <title>The car tank lid bacteriome: a reservoir of bacteria with potential in bioremediation of fuel.</title>
        <authorList>
            <person name="Vidal-Verdu A."/>
            <person name="Gomez-Martinez D."/>
            <person name="Latorre-Perez A."/>
            <person name="Pereto J."/>
            <person name="Porcar M."/>
        </authorList>
    </citation>
    <scope>NUCLEOTIDE SEQUENCE [LARGE SCALE GENOMIC DNA]</scope>
    <source>
        <strain evidence="2 3">4D.3</strain>
    </source>
</reference>
<evidence type="ECO:0000259" key="1">
    <source>
        <dbReference type="Pfam" id="PF01872"/>
    </source>
</evidence>